<evidence type="ECO:0000256" key="2">
    <source>
        <dbReference type="SAM" id="MobiDB-lite"/>
    </source>
</evidence>
<dbReference type="VEuPathDB" id="FungiDB:AMAG_07957"/>
<feature type="domain" description="WW" evidence="3">
    <location>
        <begin position="51"/>
        <end position="85"/>
    </location>
</feature>
<dbReference type="Pfam" id="PF00397">
    <property type="entry name" value="WW"/>
    <property type="match status" value="1"/>
</dbReference>
<dbReference type="PROSITE" id="PS50020">
    <property type="entry name" value="WW_DOMAIN_2"/>
    <property type="match status" value="1"/>
</dbReference>
<dbReference type="PANTHER" id="PTHR10316">
    <property type="entry name" value="MEMBRANE ASSOCIATED GUANYLATE KINASE-RELATED"/>
    <property type="match status" value="1"/>
</dbReference>
<dbReference type="Gene3D" id="2.20.70.10">
    <property type="match status" value="1"/>
</dbReference>
<reference evidence="5" key="2">
    <citation type="submission" date="2009-11" db="EMBL/GenBank/DDBJ databases">
        <title>The Genome Sequence of Allomyces macrogynus strain ATCC 38327.</title>
        <authorList>
            <consortium name="The Broad Institute Genome Sequencing Platform"/>
            <person name="Russ C."/>
            <person name="Cuomo C."/>
            <person name="Shea T."/>
            <person name="Young S.K."/>
            <person name="Zeng Q."/>
            <person name="Koehrsen M."/>
            <person name="Haas B."/>
            <person name="Borodovsky M."/>
            <person name="Guigo R."/>
            <person name="Alvarado L."/>
            <person name="Berlin A."/>
            <person name="Borenstein D."/>
            <person name="Chen Z."/>
            <person name="Engels R."/>
            <person name="Freedman E."/>
            <person name="Gellesch M."/>
            <person name="Goldberg J."/>
            <person name="Griggs A."/>
            <person name="Gujja S."/>
            <person name="Heiman D."/>
            <person name="Hepburn T."/>
            <person name="Howarth C."/>
            <person name="Jen D."/>
            <person name="Larson L."/>
            <person name="Lewis B."/>
            <person name="Mehta T."/>
            <person name="Park D."/>
            <person name="Pearson M."/>
            <person name="Roberts A."/>
            <person name="Saif S."/>
            <person name="Shenoy N."/>
            <person name="Sisk P."/>
            <person name="Stolte C."/>
            <person name="Sykes S."/>
            <person name="Walk T."/>
            <person name="White J."/>
            <person name="Yandava C."/>
            <person name="Burger G."/>
            <person name="Gray M.W."/>
            <person name="Holland P.W.H."/>
            <person name="King N."/>
            <person name="Lang F.B.F."/>
            <person name="Roger A.J."/>
            <person name="Ruiz-Trillo I."/>
            <person name="Lander E."/>
            <person name="Nusbaum C."/>
        </authorList>
    </citation>
    <scope>NUCLEOTIDE SEQUENCE [LARGE SCALE GENOMIC DNA]</scope>
    <source>
        <strain evidence="5">ATCC 38327</strain>
    </source>
</reference>
<evidence type="ECO:0000256" key="1">
    <source>
        <dbReference type="ARBA" id="ARBA00022737"/>
    </source>
</evidence>
<evidence type="ECO:0000313" key="4">
    <source>
        <dbReference type="EMBL" id="KNE62772.1"/>
    </source>
</evidence>
<evidence type="ECO:0000313" key="5">
    <source>
        <dbReference type="Proteomes" id="UP000054350"/>
    </source>
</evidence>
<dbReference type="STRING" id="578462.A0A0L0SJW9"/>
<proteinExistence type="predicted"/>
<gene>
    <name evidence="4" type="ORF">AMAG_07957</name>
</gene>
<feature type="compositionally biased region" description="Low complexity" evidence="2">
    <location>
        <begin position="1"/>
        <end position="22"/>
    </location>
</feature>
<keyword evidence="5" id="KW-1185">Reference proteome</keyword>
<dbReference type="PROSITE" id="PS01159">
    <property type="entry name" value="WW_DOMAIN_1"/>
    <property type="match status" value="1"/>
</dbReference>
<dbReference type="CDD" id="cd00201">
    <property type="entry name" value="WW"/>
    <property type="match status" value="1"/>
</dbReference>
<evidence type="ECO:0000259" key="3">
    <source>
        <dbReference type="PROSITE" id="PS50020"/>
    </source>
</evidence>
<reference evidence="4 5" key="1">
    <citation type="submission" date="2009-11" db="EMBL/GenBank/DDBJ databases">
        <title>Annotation of Allomyces macrogynus ATCC 38327.</title>
        <authorList>
            <consortium name="The Broad Institute Genome Sequencing Platform"/>
            <person name="Russ C."/>
            <person name="Cuomo C."/>
            <person name="Burger G."/>
            <person name="Gray M.W."/>
            <person name="Holland P.W.H."/>
            <person name="King N."/>
            <person name="Lang F.B.F."/>
            <person name="Roger A.J."/>
            <person name="Ruiz-Trillo I."/>
            <person name="Young S.K."/>
            <person name="Zeng Q."/>
            <person name="Gargeya S."/>
            <person name="Fitzgerald M."/>
            <person name="Haas B."/>
            <person name="Abouelleil A."/>
            <person name="Alvarado L."/>
            <person name="Arachchi H.M."/>
            <person name="Berlin A."/>
            <person name="Chapman S.B."/>
            <person name="Gearin G."/>
            <person name="Goldberg J."/>
            <person name="Griggs A."/>
            <person name="Gujja S."/>
            <person name="Hansen M."/>
            <person name="Heiman D."/>
            <person name="Howarth C."/>
            <person name="Larimer J."/>
            <person name="Lui A."/>
            <person name="MacDonald P.J.P."/>
            <person name="McCowen C."/>
            <person name="Montmayeur A."/>
            <person name="Murphy C."/>
            <person name="Neiman D."/>
            <person name="Pearson M."/>
            <person name="Priest M."/>
            <person name="Roberts A."/>
            <person name="Saif S."/>
            <person name="Shea T."/>
            <person name="Sisk P."/>
            <person name="Stolte C."/>
            <person name="Sykes S."/>
            <person name="Wortman J."/>
            <person name="Nusbaum C."/>
            <person name="Birren B."/>
        </authorList>
    </citation>
    <scope>NUCLEOTIDE SEQUENCE [LARGE SCALE GENOMIC DNA]</scope>
    <source>
        <strain evidence="4 5">ATCC 38327</strain>
    </source>
</reference>
<protein>
    <recommendedName>
        <fullName evidence="3">WW domain-containing protein</fullName>
    </recommendedName>
</protein>
<feature type="region of interest" description="Disordered" evidence="2">
    <location>
        <begin position="1"/>
        <end position="49"/>
    </location>
</feature>
<dbReference type="EMBL" id="GG745340">
    <property type="protein sequence ID" value="KNE62772.1"/>
    <property type="molecule type" value="Genomic_DNA"/>
</dbReference>
<dbReference type="Proteomes" id="UP000054350">
    <property type="component" value="Unassembled WGS sequence"/>
</dbReference>
<dbReference type="InterPro" id="IPR001202">
    <property type="entry name" value="WW_dom"/>
</dbReference>
<accession>A0A0L0SJW9</accession>
<dbReference type="InterPro" id="IPR036020">
    <property type="entry name" value="WW_dom_sf"/>
</dbReference>
<dbReference type="SMART" id="SM00456">
    <property type="entry name" value="WW"/>
    <property type="match status" value="1"/>
</dbReference>
<dbReference type="GO" id="GO:0007165">
    <property type="term" value="P:signal transduction"/>
    <property type="evidence" value="ECO:0007669"/>
    <property type="project" value="TreeGrafter"/>
</dbReference>
<keyword evidence="1" id="KW-0677">Repeat</keyword>
<dbReference type="GO" id="GO:0005737">
    <property type="term" value="C:cytoplasm"/>
    <property type="evidence" value="ECO:0007669"/>
    <property type="project" value="TreeGrafter"/>
</dbReference>
<dbReference type="eggNOG" id="KOG3209">
    <property type="taxonomic scope" value="Eukaryota"/>
</dbReference>
<dbReference type="PANTHER" id="PTHR10316:SF40">
    <property type="entry name" value="LD27118P"/>
    <property type="match status" value="1"/>
</dbReference>
<sequence length="261" mass="27933">MPSALPPAAIAPTTATSADDPLVPCSTDGRNPHRVHSPGTSTHATPRNHLGDLPDAWELALDDRSGRLYFVDHAARTTTWLDPRTGSSAPTNGVSQHINVGCEYGYDEWCGTYVIDHVHRRVALPGQGVAAPVTVDDYASFWRALPARIEAAYHTAMATIMHEVVLHERSDVAAGPIDEDQAVLLSWFDLSDDDGHECGVHHYVAAPARPRTAAEVFDATPRNVQAMDLVAPTRPGAVAGPHTGLVDAVESHGALLMEPGR</sequence>
<name>A0A0L0SJW9_ALLM3</name>
<organism evidence="4 5">
    <name type="scientific">Allomyces macrogynus (strain ATCC 38327)</name>
    <name type="common">Allomyces javanicus var. macrogynus</name>
    <dbReference type="NCBI Taxonomy" id="578462"/>
    <lineage>
        <taxon>Eukaryota</taxon>
        <taxon>Fungi</taxon>
        <taxon>Fungi incertae sedis</taxon>
        <taxon>Blastocladiomycota</taxon>
        <taxon>Blastocladiomycetes</taxon>
        <taxon>Blastocladiales</taxon>
        <taxon>Blastocladiaceae</taxon>
        <taxon>Allomyces</taxon>
    </lineage>
</organism>
<dbReference type="SUPFAM" id="SSF51045">
    <property type="entry name" value="WW domain"/>
    <property type="match status" value="1"/>
</dbReference>
<dbReference type="OrthoDB" id="3045089at2759"/>
<dbReference type="AlphaFoldDB" id="A0A0L0SJW9"/>